<dbReference type="InterPro" id="IPR051470">
    <property type="entry name" value="Thiol:disulfide_interchange"/>
</dbReference>
<evidence type="ECO:0000313" key="11">
    <source>
        <dbReference type="Proteomes" id="UP000777002"/>
    </source>
</evidence>
<evidence type="ECO:0000259" key="8">
    <source>
        <dbReference type="Pfam" id="PF10411"/>
    </source>
</evidence>
<dbReference type="InterPro" id="IPR018950">
    <property type="entry name" value="DiS-bond_isomerase_DsbC/G_N"/>
</dbReference>
<feature type="chain" id="PRO_5044958487" description="Thiol:disulfide interchange protein" evidence="7">
    <location>
        <begin position="21"/>
        <end position="231"/>
    </location>
</feature>
<comment type="subcellular location">
    <subcellularLocation>
        <location evidence="1 7">Periplasm</location>
    </subcellularLocation>
</comment>
<keyword evidence="3 7" id="KW-0732">Signal</keyword>
<evidence type="ECO:0000313" key="10">
    <source>
        <dbReference type="EMBL" id="MBM6928463.1"/>
    </source>
</evidence>
<keyword evidence="6 7" id="KW-0676">Redox-active center</keyword>
<proteinExistence type="inferred from homology"/>
<gene>
    <name evidence="10" type="ORF">H5985_04170</name>
</gene>
<comment type="caution">
    <text evidence="10">The sequence shown here is derived from an EMBL/GenBank/DDBJ whole genome shotgun (WGS) entry which is preliminary data.</text>
</comment>
<dbReference type="Gene3D" id="3.10.450.70">
    <property type="entry name" value="Disulphide bond isomerase, DsbC/G, N-terminal"/>
    <property type="match status" value="1"/>
</dbReference>
<dbReference type="Gene3D" id="3.40.30.10">
    <property type="entry name" value="Glutaredoxin"/>
    <property type="match status" value="1"/>
</dbReference>
<comment type="similarity">
    <text evidence="2 7">Belongs to the thioredoxin family. DsbC subfamily.</text>
</comment>
<dbReference type="Pfam" id="PF10411">
    <property type="entry name" value="DsbC_N"/>
    <property type="match status" value="1"/>
</dbReference>
<dbReference type="InterPro" id="IPR036249">
    <property type="entry name" value="Thioredoxin-like_sf"/>
</dbReference>
<keyword evidence="11" id="KW-1185">Reference proteome</keyword>
<dbReference type="PANTHER" id="PTHR35272:SF3">
    <property type="entry name" value="THIOL:DISULFIDE INTERCHANGE PROTEIN DSBC"/>
    <property type="match status" value="1"/>
</dbReference>
<dbReference type="SUPFAM" id="SSF52833">
    <property type="entry name" value="Thioredoxin-like"/>
    <property type="match status" value="1"/>
</dbReference>
<feature type="signal peptide" evidence="7">
    <location>
        <begin position="1"/>
        <end position="20"/>
    </location>
</feature>
<evidence type="ECO:0000256" key="7">
    <source>
        <dbReference type="RuleBase" id="RU364038"/>
    </source>
</evidence>
<feature type="domain" description="Disulphide bond isomerase DsbC/G N-terminal" evidence="8">
    <location>
        <begin position="21"/>
        <end position="85"/>
    </location>
</feature>
<dbReference type="SUPFAM" id="SSF54423">
    <property type="entry name" value="DsbC/DsbG N-terminal domain-like"/>
    <property type="match status" value="1"/>
</dbReference>
<dbReference type="InterPro" id="IPR033954">
    <property type="entry name" value="DiS-bond_Isoase_DsbC/G"/>
</dbReference>
<evidence type="ECO:0000256" key="6">
    <source>
        <dbReference type="ARBA" id="ARBA00023284"/>
    </source>
</evidence>
<sequence>MKKNLLITPLLLAIASVAFAAPSDTDRVKALVKQKMNIEATTAKRLPMGLYEVVADRNLLYVDKDVKFLFAGHIYDIANQKDLTQARLDDLSRIDIKGLPLNQALKTVHGKGERNLYLFADPYCSFCQKLEHTLKELDNVTIYTFVTPLMNSAAMVDRILCAPNPEKAWEDWMINQKEPPQLPKNCKPENGNKNMILFNRFGLEGLPTMYFDDGYRLEGAVSLEEIEQRLK</sequence>
<dbReference type="PANTHER" id="PTHR35272">
    <property type="entry name" value="THIOL:DISULFIDE INTERCHANGE PROTEIN DSBC-RELATED"/>
    <property type="match status" value="1"/>
</dbReference>
<organism evidence="10 11">
    <name type="scientific">Parasutterella secunda</name>
    <dbReference type="NCBI Taxonomy" id="626947"/>
    <lineage>
        <taxon>Bacteria</taxon>
        <taxon>Pseudomonadati</taxon>
        <taxon>Pseudomonadota</taxon>
        <taxon>Betaproteobacteria</taxon>
        <taxon>Burkholderiales</taxon>
        <taxon>Sutterellaceae</taxon>
        <taxon>Parasutterella</taxon>
    </lineage>
</organism>
<evidence type="ECO:0000256" key="4">
    <source>
        <dbReference type="ARBA" id="ARBA00022764"/>
    </source>
</evidence>
<feature type="domain" description="Thioredoxin-like fold" evidence="9">
    <location>
        <begin position="109"/>
        <end position="230"/>
    </location>
</feature>
<dbReference type="InterPro" id="IPR009094">
    <property type="entry name" value="DiS-bond_isomerase_DsbC/G_N_sf"/>
</dbReference>
<evidence type="ECO:0000259" key="9">
    <source>
        <dbReference type="Pfam" id="PF13098"/>
    </source>
</evidence>
<evidence type="ECO:0000256" key="3">
    <source>
        <dbReference type="ARBA" id="ARBA00022729"/>
    </source>
</evidence>
<comment type="function">
    <text evidence="7">Required for disulfide bond formation in some periplasmic proteins. Acts by transferring its disulfide bond to other proteins and is reduced in the process.</text>
</comment>
<dbReference type="Pfam" id="PF13098">
    <property type="entry name" value="Thioredoxin_2"/>
    <property type="match status" value="1"/>
</dbReference>
<dbReference type="InterPro" id="IPR012336">
    <property type="entry name" value="Thioredoxin-like_fold"/>
</dbReference>
<dbReference type="CDD" id="cd03020">
    <property type="entry name" value="DsbA_DsbC_DsbG"/>
    <property type="match status" value="1"/>
</dbReference>
<keyword evidence="5" id="KW-1015">Disulfide bond</keyword>
<evidence type="ECO:0000256" key="5">
    <source>
        <dbReference type="ARBA" id="ARBA00023157"/>
    </source>
</evidence>
<dbReference type="Proteomes" id="UP000777002">
    <property type="component" value="Unassembled WGS sequence"/>
</dbReference>
<evidence type="ECO:0000256" key="1">
    <source>
        <dbReference type="ARBA" id="ARBA00004418"/>
    </source>
</evidence>
<dbReference type="RefSeq" id="WP_205050061.1">
    <property type="nucleotide sequence ID" value="NZ_JACJKX010000006.1"/>
</dbReference>
<dbReference type="EMBL" id="JACJKX010000006">
    <property type="protein sequence ID" value="MBM6928463.1"/>
    <property type="molecule type" value="Genomic_DNA"/>
</dbReference>
<accession>A0ABS2GRP9</accession>
<protein>
    <recommendedName>
        <fullName evidence="7">Thiol:disulfide interchange protein</fullName>
    </recommendedName>
</protein>
<name>A0ABS2GRP9_9BURK</name>
<evidence type="ECO:0000256" key="2">
    <source>
        <dbReference type="ARBA" id="ARBA00009813"/>
    </source>
</evidence>
<keyword evidence="4 7" id="KW-0574">Periplasm</keyword>
<reference evidence="10 11" key="1">
    <citation type="journal article" date="2021" name="Sci. Rep.">
        <title>The distribution of antibiotic resistance genes in chicken gut microbiota commensals.</title>
        <authorList>
            <person name="Juricova H."/>
            <person name="Matiasovicova J."/>
            <person name="Kubasova T."/>
            <person name="Cejkova D."/>
            <person name="Rychlik I."/>
        </authorList>
    </citation>
    <scope>NUCLEOTIDE SEQUENCE [LARGE SCALE GENOMIC DNA]</scope>
    <source>
        <strain evidence="10 11">An562</strain>
    </source>
</reference>